<comment type="similarity">
    <text evidence="1">Belongs to the FHY3/FAR1 family.</text>
</comment>
<comment type="caution">
    <text evidence="2">The sequence shown here is derived from an EMBL/GenBank/DDBJ whole genome shotgun (WGS) entry which is preliminary data.</text>
</comment>
<dbReference type="Proteomes" id="UP000289738">
    <property type="component" value="Chromosome B10"/>
</dbReference>
<dbReference type="PANTHER" id="PTHR31669:SF283">
    <property type="entry name" value="PROTEIN FAR1-RELATED SEQUENCE"/>
    <property type="match status" value="1"/>
</dbReference>
<comment type="function">
    <text evidence="1">Putative transcription activator involved in regulating light control of development.</text>
</comment>
<evidence type="ECO:0000313" key="2">
    <source>
        <dbReference type="EMBL" id="RYQ83035.1"/>
    </source>
</evidence>
<keyword evidence="1" id="KW-0862">Zinc</keyword>
<reference evidence="2 3" key="1">
    <citation type="submission" date="2019-01" db="EMBL/GenBank/DDBJ databases">
        <title>Sequencing of cultivated peanut Arachis hypogaea provides insights into genome evolution and oil improvement.</title>
        <authorList>
            <person name="Chen X."/>
        </authorList>
    </citation>
    <scope>NUCLEOTIDE SEQUENCE [LARGE SCALE GENOMIC DNA]</scope>
    <source>
        <strain evidence="3">cv. Fuhuasheng</strain>
        <tissue evidence="2">Leaves</tissue>
    </source>
</reference>
<accession>A0A444X053</accession>
<evidence type="ECO:0000313" key="3">
    <source>
        <dbReference type="Proteomes" id="UP000289738"/>
    </source>
</evidence>
<keyword evidence="1" id="KW-0479">Metal-binding</keyword>
<keyword evidence="3" id="KW-1185">Reference proteome</keyword>
<dbReference type="GO" id="GO:0008270">
    <property type="term" value="F:zinc ion binding"/>
    <property type="evidence" value="ECO:0007669"/>
    <property type="project" value="UniProtKB-UniRule"/>
</dbReference>
<dbReference type="GO" id="GO:0005634">
    <property type="term" value="C:nucleus"/>
    <property type="evidence" value="ECO:0007669"/>
    <property type="project" value="UniProtKB-SubCell"/>
</dbReference>
<gene>
    <name evidence="2" type="ORF">Ahy_B10g101650</name>
</gene>
<organism evidence="2 3">
    <name type="scientific">Arachis hypogaea</name>
    <name type="common">Peanut</name>
    <dbReference type="NCBI Taxonomy" id="3818"/>
    <lineage>
        <taxon>Eukaryota</taxon>
        <taxon>Viridiplantae</taxon>
        <taxon>Streptophyta</taxon>
        <taxon>Embryophyta</taxon>
        <taxon>Tracheophyta</taxon>
        <taxon>Spermatophyta</taxon>
        <taxon>Magnoliopsida</taxon>
        <taxon>eudicotyledons</taxon>
        <taxon>Gunneridae</taxon>
        <taxon>Pentapetalae</taxon>
        <taxon>rosids</taxon>
        <taxon>fabids</taxon>
        <taxon>Fabales</taxon>
        <taxon>Fabaceae</taxon>
        <taxon>Papilionoideae</taxon>
        <taxon>50 kb inversion clade</taxon>
        <taxon>dalbergioids sensu lato</taxon>
        <taxon>Dalbergieae</taxon>
        <taxon>Pterocarpus clade</taxon>
        <taxon>Arachis</taxon>
    </lineage>
</organism>
<dbReference type="PANTHER" id="PTHR31669">
    <property type="entry name" value="PROTEIN FAR1-RELATED SEQUENCE 10-RELATED"/>
    <property type="match status" value="1"/>
</dbReference>
<protein>
    <recommendedName>
        <fullName evidence="1">Protein FAR1-RELATED SEQUENCE</fullName>
    </recommendedName>
</protein>
<dbReference type="AlphaFoldDB" id="A0A444X053"/>
<dbReference type="EMBL" id="SDMP01000020">
    <property type="protein sequence ID" value="RYQ83035.1"/>
    <property type="molecule type" value="Genomic_DNA"/>
</dbReference>
<dbReference type="GO" id="GO:0006355">
    <property type="term" value="P:regulation of DNA-templated transcription"/>
    <property type="evidence" value="ECO:0007669"/>
    <property type="project" value="UniProtKB-UniRule"/>
</dbReference>
<dbReference type="InterPro" id="IPR031052">
    <property type="entry name" value="FHY3/FAR1"/>
</dbReference>
<sequence length="263" mass="30899">MPYKFDYAHFIILGLYEERDRWVSIFLSNNFWAGMNSTQRSESMHVFMKAYLTSMSNLQQFVTQYDNCLANKAQQEYELDAASFNTIIPCATASTIEKQFQKEYTHAKFNELQKEFRAKANCFSTKEHEEGYVVTYKVIKEIENGDKMFDVTYKSLVFKKLPNKCILDRWKKTLKRKHSSIKCSHDSSHLEPIKKRYDEMCKQFYNIAEVVVASEELTETVHRILDSVWVMLVKPKASSMDNVNNQNSNEVDKNANDLDNQFF</sequence>
<evidence type="ECO:0000256" key="1">
    <source>
        <dbReference type="RuleBase" id="RU367018"/>
    </source>
</evidence>
<proteinExistence type="inferred from homology"/>
<keyword evidence="1" id="KW-0539">Nucleus</keyword>
<comment type="subcellular location">
    <subcellularLocation>
        <location evidence="1">Nucleus</location>
    </subcellularLocation>
</comment>
<keyword evidence="1" id="KW-0863">Zinc-finger</keyword>
<name>A0A444X053_ARAHY</name>